<dbReference type="Pfam" id="PF07093">
    <property type="entry name" value="SGT1"/>
    <property type="match status" value="2"/>
</dbReference>
<reference evidence="1 2" key="1">
    <citation type="submission" date="2012-05" db="EMBL/GenBank/DDBJ databases">
        <title>Recombination and specialization in a pathogen metapopulation.</title>
        <authorList>
            <person name="Gardiner A."/>
            <person name="Kemen E."/>
            <person name="Schultz-Larsen T."/>
            <person name="MacLean D."/>
            <person name="Van Oosterhout C."/>
            <person name="Jones J.D.G."/>
        </authorList>
    </citation>
    <scope>NUCLEOTIDE SEQUENCE [LARGE SCALE GENOMIC DNA]</scope>
    <source>
        <strain evidence="1 2">Ac Nc2</strain>
    </source>
</reference>
<sequence>MGKQMEKTLFPSSNVDDTVVSYEIYVKNAIHCSDRNSAFKCLNAINDEIAKELRAITGDFFWHREKLSLRIKSAENGGIYYLQGQSSVGDAIQDEWVIAYTLVQYSRQNNDVVLHISDNDGEFFLIECAYHLPLWVKPEIMKFRMFIKNGKLHLIEPSQDERSITLAQALESMFHNDSRKYLASSSCQEALETRLNQVPKLIQENKHCIRCILPLKAAYLLWKCPEAICGVAQAFYYREPEEAARLCHTMENFRSPNLVQSMVTFTRCTYAQMKQQESYPHNPLISILEPYMSKPESSDAIAAEMGMKVTCGLELLSASQLPMADGEKLWAEHIHSILSKLDVDDYKPGPLTVDDDDSWMHMKPETLEEKLANMESEANIGKVEVAASLTSLAHKFKDFIDKPSDLEGVENSKPVRLDADALLKLLDRNNDDEDLYFDREDYDFSDEDHDSDQDAAELEEMMEKMDTEIANSTVRTTSLRDGDRMEGSMSSDFDVISNLLQSIAAQEGQPGPAATILHHLD</sequence>
<dbReference type="GO" id="GO:0005634">
    <property type="term" value="C:nucleus"/>
    <property type="evidence" value="ECO:0007669"/>
    <property type="project" value="TreeGrafter"/>
</dbReference>
<comment type="caution">
    <text evidence="1">The sequence shown here is derived from an EMBL/GenBank/DDBJ whole genome shotgun (WGS) entry which is preliminary data.</text>
</comment>
<name>A0A024G9V5_9STRA</name>
<dbReference type="AlphaFoldDB" id="A0A024G9V5"/>
<dbReference type="InterPro" id="IPR010770">
    <property type="entry name" value="Ecd"/>
</dbReference>
<dbReference type="OrthoDB" id="27237at2759"/>
<protein>
    <submittedName>
        <fullName evidence="1">Uncharacterized protein</fullName>
    </submittedName>
</protein>
<dbReference type="STRING" id="65357.A0A024G9V5"/>
<evidence type="ECO:0000313" key="1">
    <source>
        <dbReference type="EMBL" id="CCI43320.1"/>
    </source>
</evidence>
<dbReference type="EMBL" id="CAIX01000047">
    <property type="protein sequence ID" value="CCI43320.1"/>
    <property type="molecule type" value="Genomic_DNA"/>
</dbReference>
<organism evidence="1 2">
    <name type="scientific">Albugo candida</name>
    <dbReference type="NCBI Taxonomy" id="65357"/>
    <lineage>
        <taxon>Eukaryota</taxon>
        <taxon>Sar</taxon>
        <taxon>Stramenopiles</taxon>
        <taxon>Oomycota</taxon>
        <taxon>Peronosporomycetes</taxon>
        <taxon>Albuginales</taxon>
        <taxon>Albuginaceae</taxon>
        <taxon>Albugo</taxon>
    </lineage>
</organism>
<dbReference type="PANTHER" id="PTHR13060">
    <property type="entry name" value="SGT1 PROTEIN HSGT1 SUPPRESSOR OF GCR2"/>
    <property type="match status" value="1"/>
</dbReference>
<dbReference type="Proteomes" id="UP000053237">
    <property type="component" value="Unassembled WGS sequence"/>
</dbReference>
<proteinExistence type="predicted"/>
<keyword evidence="2" id="KW-1185">Reference proteome</keyword>
<dbReference type="InParanoid" id="A0A024G9V5"/>
<evidence type="ECO:0000313" key="2">
    <source>
        <dbReference type="Proteomes" id="UP000053237"/>
    </source>
</evidence>
<gene>
    <name evidence="1" type="ORF">BN9_041040</name>
</gene>
<dbReference type="PANTHER" id="PTHR13060:SF0">
    <property type="entry name" value="PROTEIN ECDYSONELESS HOMOLOG"/>
    <property type="match status" value="1"/>
</dbReference>
<accession>A0A024G9V5</accession>